<evidence type="ECO:0000313" key="1">
    <source>
        <dbReference type="EMBL" id="PSJ32330.1"/>
    </source>
</evidence>
<dbReference type="Proteomes" id="UP000241434">
    <property type="component" value="Unassembled WGS sequence"/>
</dbReference>
<name>A0A2P7Q308_9FIRM</name>
<reference evidence="1" key="1">
    <citation type="thesis" date="2015" institute="Rutgers" country="The State University of New Jersey, 14 College Farm Rd., New Brunswick, NJ, USA">
        <title>Ammonia toxicity in bacteria and its implications for treatment of and resource recovery from highly nitrogenous organic wastes.</title>
        <authorList>
            <person name="Luther A.K."/>
        </authorList>
    </citation>
    <scope>NUCLEOTIDE SEQUENCE</scope>
    <source>
        <strain evidence="1">RT-10B</strain>
    </source>
</reference>
<dbReference type="AlphaFoldDB" id="A0A2P7Q308"/>
<dbReference type="OrthoDB" id="1707428at2"/>
<keyword evidence="2" id="KW-1185">Reference proteome</keyword>
<dbReference type="EMBL" id="JYGE01000001">
    <property type="protein sequence ID" value="PSJ32330.1"/>
    <property type="molecule type" value="Genomic_DNA"/>
</dbReference>
<evidence type="ECO:0000313" key="2">
    <source>
        <dbReference type="Proteomes" id="UP000241434"/>
    </source>
</evidence>
<sequence length="111" mass="13421">MIELMNLKMICDFEYRIIKSDEKNMDIYVDLDYRTVDIRDDKMEFFNSRIQFPKVKAMIMRITSDSEVMTIHLLRDIDLLSAFANFEVDYSENIFKIIKKDEYVVLEKEEI</sequence>
<protein>
    <submittedName>
        <fullName evidence="1">Uncharacterized protein</fullName>
    </submittedName>
</protein>
<organism evidence="1 2">
    <name type="scientific">Peptostreptococcus russellii</name>
    <dbReference type="NCBI Taxonomy" id="215200"/>
    <lineage>
        <taxon>Bacteria</taxon>
        <taxon>Bacillati</taxon>
        <taxon>Bacillota</taxon>
        <taxon>Clostridia</taxon>
        <taxon>Peptostreptococcales</taxon>
        <taxon>Peptostreptococcaceae</taxon>
        <taxon>Peptostreptococcus</taxon>
    </lineage>
</organism>
<proteinExistence type="predicted"/>
<dbReference type="RefSeq" id="WP_106775948.1">
    <property type="nucleotide sequence ID" value="NZ_JYGE01000001.1"/>
</dbReference>
<comment type="caution">
    <text evidence="1">The sequence shown here is derived from an EMBL/GenBank/DDBJ whole genome shotgun (WGS) entry which is preliminary data.</text>
</comment>
<gene>
    <name evidence="1" type="ORF">UF10_00780</name>
</gene>
<accession>A0A2P7Q308</accession>